<gene>
    <name evidence="2" type="ORF">AALB_1705</name>
</gene>
<reference evidence="2" key="1">
    <citation type="journal article" date="2013" name="Genome Announc.">
        <title>Draft Genome Sequence of Agarivorans albus Strain MKT 106T, an Agarolytic Marine Bacterium.</title>
        <authorList>
            <person name="Yasuike M."/>
            <person name="Nakamura Y."/>
            <person name="Kai W."/>
            <person name="Fujiwara A."/>
            <person name="Fukui Y."/>
            <person name="Satomi M."/>
            <person name="Sano M."/>
        </authorList>
    </citation>
    <scope>NUCLEOTIDE SEQUENCE [LARGE SCALE GENOMIC DNA]</scope>
</reference>
<keyword evidence="1" id="KW-0472">Membrane</keyword>
<evidence type="ECO:0000313" key="2">
    <source>
        <dbReference type="EMBL" id="GAD01625.1"/>
    </source>
</evidence>
<comment type="caution">
    <text evidence="2">The sequence shown here is derived from an EMBL/GenBank/DDBJ whole genome shotgun (WGS) entry which is preliminary data.</text>
</comment>
<feature type="transmembrane region" description="Helical" evidence="1">
    <location>
        <begin position="54"/>
        <end position="75"/>
    </location>
</feature>
<keyword evidence="3" id="KW-1185">Reference proteome</keyword>
<dbReference type="STRING" id="1331007.AALB_1705"/>
<dbReference type="EMBL" id="BARX01000009">
    <property type="protein sequence ID" value="GAD01625.1"/>
    <property type="molecule type" value="Genomic_DNA"/>
</dbReference>
<protein>
    <submittedName>
        <fullName evidence="2">Uncharacterized protein</fullName>
    </submittedName>
</protein>
<evidence type="ECO:0000313" key="3">
    <source>
        <dbReference type="Proteomes" id="UP000014461"/>
    </source>
</evidence>
<feature type="transmembrane region" description="Helical" evidence="1">
    <location>
        <begin position="160"/>
        <end position="180"/>
    </location>
</feature>
<feature type="transmembrane region" description="Helical" evidence="1">
    <location>
        <begin position="21"/>
        <end position="42"/>
    </location>
</feature>
<keyword evidence="1" id="KW-1133">Transmembrane helix</keyword>
<feature type="transmembrane region" description="Helical" evidence="1">
    <location>
        <begin position="95"/>
        <end position="113"/>
    </location>
</feature>
<accession>R9PJV0</accession>
<evidence type="ECO:0000256" key="1">
    <source>
        <dbReference type="SAM" id="Phobius"/>
    </source>
</evidence>
<feature type="transmembrane region" description="Helical" evidence="1">
    <location>
        <begin position="192"/>
        <end position="213"/>
    </location>
</feature>
<name>R9PJV0_AGAAL</name>
<dbReference type="OrthoDB" id="6366276at2"/>
<organism evidence="2 3">
    <name type="scientific">Agarivorans albus MKT 106</name>
    <dbReference type="NCBI Taxonomy" id="1331007"/>
    <lineage>
        <taxon>Bacteria</taxon>
        <taxon>Pseudomonadati</taxon>
        <taxon>Pseudomonadota</taxon>
        <taxon>Gammaproteobacteria</taxon>
        <taxon>Alteromonadales</taxon>
        <taxon>Alteromonadaceae</taxon>
        <taxon>Agarivorans</taxon>
    </lineage>
</organism>
<sequence length="224" mass="25239">MAIVGLWDWLADSLRFYRQHFTQLALMVLPFAVPFAALQSQYVQNPSEPSTANYWMFVIIGLLMQPVYQGAIILYMRAQFKQQPWSIARCFQASLSIWPLLFTVVAICFALVMLGLSFFVLPGIVIASRLLVADLHCVLNKSSPVEAISASWRQTEAYKWPLLAGVIVVAGVTMIPVWAVHHWLLDINANGIWVFANRVFGQVLEAFFLVFAYRAYSAMNASAE</sequence>
<dbReference type="Proteomes" id="UP000014461">
    <property type="component" value="Unassembled WGS sequence"/>
</dbReference>
<dbReference type="RefSeq" id="WP_016401393.1">
    <property type="nucleotide sequence ID" value="NZ_BARX01000009.1"/>
</dbReference>
<keyword evidence="1" id="KW-0812">Transmembrane</keyword>
<proteinExistence type="predicted"/>
<dbReference type="AlphaFoldDB" id="R9PJV0"/>